<dbReference type="InterPro" id="IPR007029">
    <property type="entry name" value="YHS_dom"/>
</dbReference>
<dbReference type="Gene3D" id="1.10.620.20">
    <property type="entry name" value="Ribonucleotide Reductase, subunit A"/>
    <property type="match status" value="1"/>
</dbReference>
<dbReference type="EMBL" id="QXIX01000034">
    <property type="protein sequence ID" value="RIE13860.1"/>
    <property type="molecule type" value="Genomic_DNA"/>
</dbReference>
<organism evidence="3 4">
    <name type="scientific">Candidatus Cryosericum hinesii</name>
    <dbReference type="NCBI Taxonomy" id="2290915"/>
    <lineage>
        <taxon>Bacteria</taxon>
        <taxon>Pseudomonadati</taxon>
        <taxon>Caldisericota/Cryosericota group</taxon>
        <taxon>Candidatus Cryosericota</taxon>
        <taxon>Candidatus Cryosericia</taxon>
        <taxon>Candidatus Cryosericales</taxon>
        <taxon>Candidatus Cryosericaceae</taxon>
        <taxon>Candidatus Cryosericum</taxon>
    </lineage>
</organism>
<evidence type="ECO:0000313" key="3">
    <source>
        <dbReference type="EMBL" id="RIE13860.1"/>
    </source>
</evidence>
<dbReference type="InterPro" id="IPR011017">
    <property type="entry name" value="TRASH_dom"/>
</dbReference>
<feature type="compositionally biased region" description="Basic and acidic residues" evidence="1">
    <location>
        <begin position="60"/>
        <end position="74"/>
    </location>
</feature>
<feature type="domain" description="TRASH" evidence="2">
    <location>
        <begin position="23"/>
        <end position="61"/>
    </location>
</feature>
<dbReference type="SMART" id="SM00746">
    <property type="entry name" value="TRASH"/>
    <property type="match status" value="1"/>
</dbReference>
<dbReference type="SUPFAM" id="SSF47240">
    <property type="entry name" value="Ferritin-like"/>
    <property type="match status" value="1"/>
</dbReference>
<protein>
    <submittedName>
        <fullName evidence="3">YHS domain-containing protein</fullName>
    </submittedName>
</protein>
<reference evidence="3 4" key="1">
    <citation type="submission" date="2018-09" db="EMBL/GenBank/DDBJ databases">
        <title>Discovery and Ecogenomic Context for Candidatus Cryosericales, a Global Caldiserica Order Active in Thawing Permafrost.</title>
        <authorList>
            <person name="Martinez M.A."/>
            <person name="Woodcroft B.J."/>
            <person name="Ignacio Espinoza J.C."/>
            <person name="Zayed A."/>
            <person name="Singleton C.M."/>
            <person name="Boyd J."/>
            <person name="Li Y.-F."/>
            <person name="Purvine S."/>
            <person name="Maughan H."/>
            <person name="Hodgkins S.B."/>
            <person name="Anderson D."/>
            <person name="Sederholm M."/>
            <person name="Temperton B."/>
            <person name="Saleska S.R."/>
            <person name="Tyson G.W."/>
            <person name="Rich V.I."/>
        </authorList>
    </citation>
    <scope>NUCLEOTIDE SEQUENCE [LARGE SCALE GENOMIC DNA]</scope>
    <source>
        <strain evidence="3 4">SMC2</strain>
    </source>
</reference>
<evidence type="ECO:0000313" key="4">
    <source>
        <dbReference type="Proteomes" id="UP000265724"/>
    </source>
</evidence>
<dbReference type="Proteomes" id="UP000265724">
    <property type="component" value="Unassembled WGS sequence"/>
</dbReference>
<feature type="compositionally biased region" description="Pro residues" evidence="1">
    <location>
        <begin position="89"/>
        <end position="98"/>
    </location>
</feature>
<feature type="region of interest" description="Disordered" evidence="1">
    <location>
        <begin position="60"/>
        <end position="98"/>
    </location>
</feature>
<comment type="caution">
    <text evidence="3">The sequence shown here is derived from an EMBL/GenBank/DDBJ whole genome shotgun (WGS) entry which is preliminary data.</text>
</comment>
<dbReference type="InterPro" id="IPR012348">
    <property type="entry name" value="RNR-like"/>
</dbReference>
<evidence type="ECO:0000259" key="2">
    <source>
        <dbReference type="SMART" id="SM00746"/>
    </source>
</evidence>
<name>A0ABX9MFB3_9BACT</name>
<keyword evidence="4" id="KW-1185">Reference proteome</keyword>
<dbReference type="InterPro" id="IPR009078">
    <property type="entry name" value="Ferritin-like_SF"/>
</dbReference>
<evidence type="ECO:0000256" key="1">
    <source>
        <dbReference type="SAM" id="MobiDB-lite"/>
    </source>
</evidence>
<sequence>MHHGISLAEEAGMDKPLCVNKVDPVCGMALTLIEDVETSTLEGKTYGFCSKGCKETFEGDPKKYIENPVERKSMSEPMESPEKPAAPIEMPPPMKPPL</sequence>
<accession>A0ABX9MFB3</accession>
<dbReference type="Pfam" id="PF04945">
    <property type="entry name" value="YHS"/>
    <property type="match status" value="1"/>
</dbReference>
<proteinExistence type="predicted"/>
<gene>
    <name evidence="3" type="ORF">SMC2_04310</name>
</gene>